<dbReference type="InterPro" id="IPR028098">
    <property type="entry name" value="Glyco_trans_4-like_N"/>
</dbReference>
<name>A0ABT9LV50_9BACL</name>
<feature type="domain" description="Glycosyltransferase subfamily 4-like N-terminal" evidence="2">
    <location>
        <begin position="11"/>
        <end position="177"/>
    </location>
</feature>
<evidence type="ECO:0000313" key="4">
    <source>
        <dbReference type="Proteomes" id="UP001229209"/>
    </source>
</evidence>
<dbReference type="InterPro" id="IPR050194">
    <property type="entry name" value="Glycosyltransferase_grp1"/>
</dbReference>
<dbReference type="Pfam" id="PF13439">
    <property type="entry name" value="Glyco_transf_4"/>
    <property type="match status" value="1"/>
</dbReference>
<feature type="domain" description="Glycosyl transferase family 1" evidence="1">
    <location>
        <begin position="192"/>
        <end position="348"/>
    </location>
</feature>
<dbReference type="PANTHER" id="PTHR45947">
    <property type="entry name" value="SULFOQUINOVOSYL TRANSFERASE SQD2"/>
    <property type="match status" value="1"/>
</dbReference>
<protein>
    <submittedName>
        <fullName evidence="3">N-acetyl-alpha-D-glucosaminyl L-malate synthase BshA</fullName>
    </submittedName>
</protein>
<evidence type="ECO:0000313" key="3">
    <source>
        <dbReference type="EMBL" id="MDP9728156.1"/>
    </source>
</evidence>
<dbReference type="EMBL" id="JAURUO010000005">
    <property type="protein sequence ID" value="MDP9728156.1"/>
    <property type="molecule type" value="Genomic_DNA"/>
</dbReference>
<organism evidence="3 4">
    <name type="scientific">Alicyclobacillus tolerans</name>
    <dbReference type="NCBI Taxonomy" id="90970"/>
    <lineage>
        <taxon>Bacteria</taxon>
        <taxon>Bacillati</taxon>
        <taxon>Bacillota</taxon>
        <taxon>Bacilli</taxon>
        <taxon>Bacillales</taxon>
        <taxon>Alicyclobacillaceae</taxon>
        <taxon>Alicyclobacillus</taxon>
    </lineage>
</organism>
<gene>
    <name evidence="3" type="ORF">J2S04_001088</name>
</gene>
<dbReference type="Gene3D" id="3.40.50.2000">
    <property type="entry name" value="Glycogen Phosphorylase B"/>
    <property type="match status" value="2"/>
</dbReference>
<comment type="caution">
    <text evidence="3">The sequence shown here is derived from an EMBL/GenBank/DDBJ whole genome shotgun (WGS) entry which is preliminary data.</text>
</comment>
<proteinExistence type="predicted"/>
<evidence type="ECO:0000259" key="1">
    <source>
        <dbReference type="Pfam" id="PF00534"/>
    </source>
</evidence>
<dbReference type="SUPFAM" id="SSF53756">
    <property type="entry name" value="UDP-Glycosyltransferase/glycogen phosphorylase"/>
    <property type="match status" value="1"/>
</dbReference>
<dbReference type="Pfam" id="PF00534">
    <property type="entry name" value="Glycos_transf_1"/>
    <property type="match status" value="1"/>
</dbReference>
<dbReference type="InterPro" id="IPR001296">
    <property type="entry name" value="Glyco_trans_1"/>
</dbReference>
<evidence type="ECO:0000259" key="2">
    <source>
        <dbReference type="Pfam" id="PF13439"/>
    </source>
</evidence>
<dbReference type="InterPro" id="IPR023881">
    <property type="entry name" value="Thiol_BshA"/>
</dbReference>
<dbReference type="NCBIfam" id="TIGR03999">
    <property type="entry name" value="thiol_BshA"/>
    <property type="match status" value="1"/>
</dbReference>
<dbReference type="PANTHER" id="PTHR45947:SF3">
    <property type="entry name" value="SULFOQUINOVOSYL TRANSFERASE SQD2"/>
    <property type="match status" value="1"/>
</dbReference>
<dbReference type="RefSeq" id="WP_306953760.1">
    <property type="nucleotide sequence ID" value="NZ_JAURUO010000005.1"/>
</dbReference>
<sequence length="376" mass="41641">MRIGISCYATVGGSGAVATELGKALATRGHEVHFIVSDVPFRLGEFRNNLYIHEVETVSYPVLRTPPYDFSLAAKMADVVAEYHLDILHAHYALPFAVCAFLAKEMLGENKVRTVTTLHGTDVTVLAQDRSLKNVMRLGIERSDAVTAVSHSLIEETRSLFGTEKEIECIYNFVDPDIFRPQSERQTRACLARPGERVLMHVSNFRKIKRVPDVILVFQKVLQQVDSRLILVGEGPELTAARDLVRQLGLQEKVNFLGKQDEVASLFAAADVFLLPSEKESFGLVALESMACGVPVVGSIAGGIPEVVKPNETGFLFPIGDVDGMANAVLRLFSDENLYHRLSVGARKTAETQFNVAEQVAYYERIYQRLIEDASR</sequence>
<dbReference type="Proteomes" id="UP001229209">
    <property type="component" value="Unassembled WGS sequence"/>
</dbReference>
<accession>A0ABT9LV50</accession>
<keyword evidence="4" id="KW-1185">Reference proteome</keyword>
<reference evidence="3 4" key="1">
    <citation type="submission" date="2023-07" db="EMBL/GenBank/DDBJ databases">
        <title>Genomic Encyclopedia of Type Strains, Phase IV (KMG-IV): sequencing the most valuable type-strain genomes for metagenomic binning, comparative biology and taxonomic classification.</title>
        <authorList>
            <person name="Goeker M."/>
        </authorList>
    </citation>
    <scope>NUCLEOTIDE SEQUENCE [LARGE SCALE GENOMIC DNA]</scope>
    <source>
        <strain evidence="3 4">DSM 25924</strain>
    </source>
</reference>